<dbReference type="EMBL" id="AHNZ02000638">
    <property type="protein sequence ID" value="EMO04505.1"/>
    <property type="molecule type" value="Genomic_DNA"/>
</dbReference>
<feature type="transmembrane region" description="Helical" evidence="1">
    <location>
        <begin position="45"/>
        <end position="64"/>
    </location>
</feature>
<reference evidence="2 3" key="1">
    <citation type="submission" date="2013-01" db="EMBL/GenBank/DDBJ databases">
        <authorList>
            <person name="Harkins D.M."/>
            <person name="Durkin A.S."/>
            <person name="Brinkac L.M."/>
            <person name="Haft D.H."/>
            <person name="Selengut J.D."/>
            <person name="Sanka R."/>
            <person name="DePew J."/>
            <person name="Purushe J."/>
            <person name="Picardeau M."/>
            <person name="Werts C."/>
            <person name="Goarant C."/>
            <person name="Vinetz J.M."/>
            <person name="Sutton G.G."/>
            <person name="Nierman W.C."/>
            <person name="Fouts D.E."/>
        </authorList>
    </citation>
    <scope>NUCLEOTIDE SEQUENCE [LARGE SCALE GENOMIC DNA]</scope>
    <source>
        <strain evidence="2 3">Verdun HP</strain>
    </source>
</reference>
<evidence type="ECO:0000313" key="3">
    <source>
        <dbReference type="Proteomes" id="UP000012092"/>
    </source>
</evidence>
<keyword evidence="1" id="KW-0812">Transmembrane</keyword>
<keyword evidence="1" id="KW-0472">Membrane</keyword>
<accession>M6RAA4</accession>
<evidence type="ECO:0000313" key="2">
    <source>
        <dbReference type="EMBL" id="EMO04505.1"/>
    </source>
</evidence>
<dbReference type="Proteomes" id="UP000012092">
    <property type="component" value="Unassembled WGS sequence"/>
</dbReference>
<comment type="caution">
    <text evidence="2">The sequence shown here is derived from an EMBL/GenBank/DDBJ whole genome shotgun (WGS) entry which is preliminary data.</text>
</comment>
<dbReference type="AlphaFoldDB" id="M6RAA4"/>
<proteinExistence type="predicted"/>
<gene>
    <name evidence="2" type="ORF">LEP1GSC116_0850</name>
</gene>
<organism evidence="2 3">
    <name type="scientific">Leptospira interrogans serovar Icterohaemorrhagiae str. Verdun HP</name>
    <dbReference type="NCBI Taxonomy" id="1049910"/>
    <lineage>
        <taxon>Bacteria</taxon>
        <taxon>Pseudomonadati</taxon>
        <taxon>Spirochaetota</taxon>
        <taxon>Spirochaetia</taxon>
        <taxon>Leptospirales</taxon>
        <taxon>Leptospiraceae</taxon>
        <taxon>Leptospira</taxon>
    </lineage>
</organism>
<protein>
    <submittedName>
        <fullName evidence="2">Uncharacterized protein</fullName>
    </submittedName>
</protein>
<sequence>METYPRRKKTVRVKKKFPFGVFSKEERNGKSDFLNISKKPSPAPLLDLGLSPFIFAGIILLLLLPKEIKNDLVFF</sequence>
<keyword evidence="1" id="KW-1133">Transmembrane helix</keyword>
<evidence type="ECO:0000256" key="1">
    <source>
        <dbReference type="SAM" id="Phobius"/>
    </source>
</evidence>
<name>M6RAA4_LEPIR</name>